<keyword evidence="6" id="KW-0132">Cell division</keyword>
<keyword evidence="6" id="KW-0167">Capsid protein</keyword>
<evidence type="ECO:0000259" key="4">
    <source>
        <dbReference type="Pfam" id="PF07731"/>
    </source>
</evidence>
<keyword evidence="2" id="KW-0560">Oxidoreductase</keyword>
<dbReference type="Pfam" id="PF00394">
    <property type="entry name" value="Cu-oxidase"/>
    <property type="match status" value="1"/>
</dbReference>
<keyword evidence="6" id="KW-0946">Virion</keyword>
<accession>A0A1G7F7Z6</accession>
<dbReference type="GO" id="GO:0005507">
    <property type="term" value="F:copper ion binding"/>
    <property type="evidence" value="ECO:0007669"/>
    <property type="project" value="InterPro"/>
</dbReference>
<dbReference type="CDD" id="cd13900">
    <property type="entry name" value="CuRO_3_Tth-MCO_like"/>
    <property type="match status" value="1"/>
</dbReference>
<dbReference type="PROSITE" id="PS51318">
    <property type="entry name" value="TAT"/>
    <property type="match status" value="1"/>
</dbReference>
<dbReference type="PANTHER" id="PTHR11709">
    <property type="entry name" value="MULTI-COPPER OXIDASE"/>
    <property type="match status" value="1"/>
</dbReference>
<feature type="domain" description="Plastocyanin-like" evidence="4">
    <location>
        <begin position="413"/>
        <end position="523"/>
    </location>
</feature>
<evidence type="ECO:0000313" key="6">
    <source>
        <dbReference type="EMBL" id="SDE71991.1"/>
    </source>
</evidence>
<dbReference type="InterPro" id="IPR045087">
    <property type="entry name" value="Cu-oxidase_fam"/>
</dbReference>
<dbReference type="AlphaFoldDB" id="A0A1G7F7Z6"/>
<keyword evidence="6" id="KW-0131">Cell cycle</keyword>
<dbReference type="SUPFAM" id="SSF49503">
    <property type="entry name" value="Cupredoxins"/>
    <property type="match status" value="3"/>
</dbReference>
<dbReference type="CDD" id="cd13853">
    <property type="entry name" value="CuRO_1_Tth-MCO_like"/>
    <property type="match status" value="1"/>
</dbReference>
<dbReference type="GO" id="GO:0016491">
    <property type="term" value="F:oxidoreductase activity"/>
    <property type="evidence" value="ECO:0007669"/>
    <property type="project" value="UniProtKB-KW"/>
</dbReference>
<feature type="domain" description="Plastocyanin-like" evidence="5">
    <location>
        <begin position="134"/>
        <end position="213"/>
    </location>
</feature>
<dbReference type="InterPro" id="IPR001117">
    <property type="entry name" value="Cu-oxidase_2nd"/>
</dbReference>
<keyword evidence="1" id="KW-0479">Metal-binding</keyword>
<dbReference type="InterPro" id="IPR006311">
    <property type="entry name" value="TAT_signal"/>
</dbReference>
<dbReference type="GO" id="GO:0051301">
    <property type="term" value="P:cell division"/>
    <property type="evidence" value="ECO:0007669"/>
    <property type="project" value="UniProtKB-KW"/>
</dbReference>
<gene>
    <name evidence="6" type="ORF">SAMN05421538_11040</name>
</gene>
<evidence type="ECO:0000256" key="2">
    <source>
        <dbReference type="ARBA" id="ARBA00023002"/>
    </source>
</evidence>
<name>A0A1G7F7Z6_9RHOB</name>
<dbReference type="Pfam" id="PF07731">
    <property type="entry name" value="Cu-oxidase_2"/>
    <property type="match status" value="1"/>
</dbReference>
<keyword evidence="7" id="KW-1185">Reference proteome</keyword>
<sequence length="525" mass="58034">MPHASHSDGQQPAIISRRALLLGATALAGAGAAAVLGSGRASAALQMKTEIPARSPLGLADDLHNPREVHSVNGRFRHELTMRMSDYELPYAKARLRLYEGEIPGPTFRVHPGDEMEITLHNNMPPNRDSAAPVLNTPNQLNSTNLHFHGFHVSPKANSDNVYLQINPGESFNYVVRLPEDHPAGNYWYHPHRHGSVALQVASGCGGMMIVEGTLDEVPEIAAAIERVLVFQSPVVDPKSEDLESYDTIWSLDAERFWLVNGQFRPRIYIRAGEVQHWRMLNAGDQQFLPLQLAGLELHEVGFDGNPYPAARETDEIFIAPGNRMNLMVKAGAPGVYTLVRPAFRQGKMELPEVQMADVIVLPTGSDKVAADVKMGTALPSGPLPKNRILTDITDDEIDNRRQIVLGVTDTPGMFKNTVFTLNGQPFDPRRDDIVARLGQAEEWEFVNTTPFPHPIHVHVNPMQVVALNGVPLAYKHWQDTIPVPAGGTATVRMRFEDFDGRFVMHCHILPHEDLGMMLNVAIQA</sequence>
<dbReference type="InterPro" id="IPR011706">
    <property type="entry name" value="Cu-oxidase_C"/>
</dbReference>
<dbReference type="RefSeq" id="WP_090524855.1">
    <property type="nucleotide sequence ID" value="NZ_FNAH01000010.1"/>
</dbReference>
<dbReference type="InterPro" id="IPR011707">
    <property type="entry name" value="Cu-oxidase-like_N"/>
</dbReference>
<dbReference type="Proteomes" id="UP000199344">
    <property type="component" value="Unassembled WGS sequence"/>
</dbReference>
<dbReference type="OrthoDB" id="9757546at2"/>
<dbReference type="STRING" id="591205.SAMN05421538_11040"/>
<organism evidence="6 7">
    <name type="scientific">Paracoccus isoporae</name>
    <dbReference type="NCBI Taxonomy" id="591205"/>
    <lineage>
        <taxon>Bacteria</taxon>
        <taxon>Pseudomonadati</taxon>
        <taxon>Pseudomonadota</taxon>
        <taxon>Alphaproteobacteria</taxon>
        <taxon>Rhodobacterales</taxon>
        <taxon>Paracoccaceae</taxon>
        <taxon>Paracoccus</taxon>
    </lineage>
</organism>
<evidence type="ECO:0000259" key="3">
    <source>
        <dbReference type="Pfam" id="PF00394"/>
    </source>
</evidence>
<evidence type="ECO:0000259" key="5">
    <source>
        <dbReference type="Pfam" id="PF07732"/>
    </source>
</evidence>
<proteinExistence type="predicted"/>
<dbReference type="EMBL" id="FNAH01000010">
    <property type="protein sequence ID" value="SDE71991.1"/>
    <property type="molecule type" value="Genomic_DNA"/>
</dbReference>
<evidence type="ECO:0000256" key="1">
    <source>
        <dbReference type="ARBA" id="ARBA00022723"/>
    </source>
</evidence>
<dbReference type="InterPro" id="IPR008972">
    <property type="entry name" value="Cupredoxin"/>
</dbReference>
<protein>
    <submittedName>
        <fullName evidence="6">Multicopper oxidase with three cupredoxin domains (Includes cell division protein FtsP and spore coat protein CotA)</fullName>
    </submittedName>
</protein>
<dbReference type="Gene3D" id="2.60.40.420">
    <property type="entry name" value="Cupredoxins - blue copper proteins"/>
    <property type="match status" value="3"/>
</dbReference>
<dbReference type="InterPro" id="IPR002355">
    <property type="entry name" value="Cu_oxidase_Cu_BS"/>
</dbReference>
<evidence type="ECO:0000313" key="7">
    <source>
        <dbReference type="Proteomes" id="UP000199344"/>
    </source>
</evidence>
<reference evidence="6 7" key="1">
    <citation type="submission" date="2016-10" db="EMBL/GenBank/DDBJ databases">
        <authorList>
            <person name="de Groot N.N."/>
        </authorList>
    </citation>
    <scope>NUCLEOTIDE SEQUENCE [LARGE SCALE GENOMIC DNA]</scope>
    <source>
        <strain evidence="6 7">DSM 22220</strain>
    </source>
</reference>
<dbReference type="PANTHER" id="PTHR11709:SF518">
    <property type="entry name" value="MULTICOPPER OXIDASE"/>
    <property type="match status" value="1"/>
</dbReference>
<feature type="domain" description="Plastocyanin-like" evidence="3">
    <location>
        <begin position="266"/>
        <end position="349"/>
    </location>
</feature>
<dbReference type="PROSITE" id="PS00080">
    <property type="entry name" value="MULTICOPPER_OXIDASE2"/>
    <property type="match status" value="1"/>
</dbReference>
<dbReference type="Pfam" id="PF07732">
    <property type="entry name" value="Cu-oxidase_3"/>
    <property type="match status" value="1"/>
</dbReference>